<dbReference type="SUPFAM" id="SSF56204">
    <property type="entry name" value="Hect, E3 ligase catalytic domain"/>
    <property type="match status" value="1"/>
</dbReference>
<keyword evidence="10" id="KW-1185">Reference proteome</keyword>
<dbReference type="FunFam" id="3.30.2160.10:FF:000001">
    <property type="entry name" value="E3 ubiquitin-protein ligase NEDD4-like"/>
    <property type="match status" value="1"/>
</dbReference>
<dbReference type="Proteomes" id="UP000014680">
    <property type="component" value="Unassembled WGS sequence"/>
</dbReference>
<dbReference type="GO" id="GO:0016874">
    <property type="term" value="F:ligase activity"/>
    <property type="evidence" value="ECO:0007669"/>
    <property type="project" value="UniProtKB-KW"/>
</dbReference>
<dbReference type="PANTHER" id="PTHR11254">
    <property type="entry name" value="HECT DOMAIN UBIQUITIN-PROTEIN LIGASE"/>
    <property type="match status" value="1"/>
</dbReference>
<dbReference type="GO" id="GO:0000209">
    <property type="term" value="P:protein polyubiquitination"/>
    <property type="evidence" value="ECO:0007669"/>
    <property type="project" value="TreeGrafter"/>
</dbReference>
<comment type="catalytic activity">
    <reaction evidence="1">
        <text>S-ubiquitinyl-[E2 ubiquitin-conjugating enzyme]-L-cysteine + [acceptor protein]-L-lysine = [E2 ubiquitin-conjugating enzyme]-L-cysteine + N(6)-ubiquitinyl-[acceptor protein]-L-lysine.</text>
        <dbReference type="EC" id="2.3.2.26"/>
    </reaction>
</comment>
<feature type="region of interest" description="Disordered" evidence="7">
    <location>
        <begin position="1594"/>
        <end position="1651"/>
    </location>
</feature>
<feature type="region of interest" description="Disordered" evidence="7">
    <location>
        <begin position="1391"/>
        <end position="1429"/>
    </location>
</feature>
<keyword evidence="5 6" id="KW-0833">Ubl conjugation pathway</keyword>
<feature type="compositionally biased region" description="Polar residues" evidence="7">
    <location>
        <begin position="1594"/>
        <end position="1604"/>
    </location>
</feature>
<feature type="region of interest" description="Disordered" evidence="7">
    <location>
        <begin position="1788"/>
        <end position="1827"/>
    </location>
</feature>
<dbReference type="KEGG" id="eiv:EIN_419290"/>
<feature type="region of interest" description="Disordered" evidence="7">
    <location>
        <begin position="1869"/>
        <end position="1896"/>
    </location>
</feature>
<evidence type="ECO:0000256" key="3">
    <source>
        <dbReference type="ARBA" id="ARBA00012485"/>
    </source>
</evidence>
<reference evidence="9 10" key="1">
    <citation type="submission" date="2012-10" db="EMBL/GenBank/DDBJ databases">
        <authorList>
            <person name="Zafar N."/>
            <person name="Inman J."/>
            <person name="Hall N."/>
            <person name="Lorenzi H."/>
            <person name="Caler E."/>
        </authorList>
    </citation>
    <scope>NUCLEOTIDE SEQUENCE [LARGE SCALE GENOMIC DNA]</scope>
    <source>
        <strain evidence="9 10">IP1</strain>
    </source>
</reference>
<dbReference type="PANTHER" id="PTHR11254:SF67">
    <property type="entry name" value="E3 UBIQUITIN-PROTEIN LIGASE HUWE1"/>
    <property type="match status" value="1"/>
</dbReference>
<feature type="compositionally biased region" description="Low complexity" evidence="7">
    <location>
        <begin position="1560"/>
        <end position="1573"/>
    </location>
</feature>
<evidence type="ECO:0000256" key="1">
    <source>
        <dbReference type="ARBA" id="ARBA00000885"/>
    </source>
</evidence>
<proteinExistence type="predicted"/>
<evidence type="ECO:0000256" key="2">
    <source>
        <dbReference type="ARBA" id="ARBA00004906"/>
    </source>
</evidence>
<dbReference type="PROSITE" id="PS50237">
    <property type="entry name" value="HECT"/>
    <property type="match status" value="1"/>
</dbReference>
<evidence type="ECO:0000259" key="8">
    <source>
        <dbReference type="PROSITE" id="PS50237"/>
    </source>
</evidence>
<dbReference type="Gene3D" id="3.30.2160.10">
    <property type="entry name" value="Hect, E3 ligase catalytic domain"/>
    <property type="match status" value="1"/>
</dbReference>
<dbReference type="Pfam" id="PF00632">
    <property type="entry name" value="HECT"/>
    <property type="match status" value="1"/>
</dbReference>
<feature type="region of interest" description="Disordered" evidence="7">
    <location>
        <begin position="1530"/>
        <end position="1573"/>
    </location>
</feature>
<dbReference type="OMA" id="FEMINCF"/>
<organism evidence="9 10">
    <name type="scientific">Entamoeba invadens IP1</name>
    <dbReference type="NCBI Taxonomy" id="370355"/>
    <lineage>
        <taxon>Eukaryota</taxon>
        <taxon>Amoebozoa</taxon>
        <taxon>Evosea</taxon>
        <taxon>Archamoebae</taxon>
        <taxon>Mastigamoebida</taxon>
        <taxon>Entamoebidae</taxon>
        <taxon>Entamoeba</taxon>
    </lineage>
</organism>
<evidence type="ECO:0000256" key="5">
    <source>
        <dbReference type="ARBA" id="ARBA00022786"/>
    </source>
</evidence>
<feature type="active site" description="Glycyl thioester intermediate" evidence="6">
    <location>
        <position position="2575"/>
    </location>
</feature>
<feature type="region of interest" description="Disordered" evidence="7">
    <location>
        <begin position="1697"/>
        <end position="1769"/>
    </location>
</feature>
<name>A0A0A1U7P7_ENTIV</name>
<sequence>MDQLTFFRQPTRTPSSLDKYLLSHKSTDIDVLTTTLLQYLESPQQDFIKQNKTTLFPIVANSIFNYFYHIKTIKIGSLHVADFSEVNIEKLVFLVQSLTKALFTQKNYFRYLEFENVLLFKFFERYLYCESLVITSHFLIYCKLFNTSVNYITPCASFIYPQTLQTYTKVNEQKIIDHCCTEFNTICGTIDLSLTSKYTDFLLQLSKCKLKEIYKDLSISRMHFLFSQTNEKQRVWNDAFCLSVVSYACPIPDGMYLESYQFPFFVFEKLFDHQETCNLFFFFEESIFFQQSLSFAVKKVFKMLSSQNAFNSQDLKLSQDLSLSASMDKTDGVTLSDDDIIFIKRVVSKISGNSEFRILAPFLVDKNVPEEVHRILFSAMEQNTALRGSAKNATQPFYDYLTFVNKNGCGLSLNTIKIYTSLCSFIYKTTQTAPDDHIFLFVDFFLANMMNYEFIHKLGKRNDVGKFYMRFVGVPVGTKIFEKTISALENMVNQFEDIGKVSESKKYPLTNTKTYNDEKNLAEVITFYTSFVECLRNSDAFSGDEKVNGLLLDLIALSIRYGAKNIWNGNKNEYRNIERFTAAQIKAFVNKCITNLDMVAVECNAQDCPEYLYDIAAIDDKYRISYSSSVLFSETKNALTGMQHIYDELNIKVFEESVGEHSILLFVRTLNHFKDVISTFGSRFEQEDAEKIIMKKDSYKVPLEYFRTYEDNEITTKNFLKAELKVAGDFFENILKRIKNKENVEDVEFFKMFSLLNKLEGVNSNEQNLFEVYEKDSFEVMMKYICHRYYTIIEESPLIPTALIRYTSMNILDKRWRKLCFFDYILYTVGTPTTICNDLLNTLIPNLMKNEFEKESCIILLLFLNCSNFISFKEEEALNKTVAHFDAFYDKFVEWLCQQEAVPENVLKIFTMFIENVFLNLKEANLTQESKQKLFENMWIRVLSPLNLKAKLPIEFMEKWMNVSLFIACETKTLTHVSTLELPYLLNKDKTARNYFLTMKKLIEELSESERNRVLVTVCATKVRLYLNEKFEEKEELSETGVWEYKERLCLTKNVNWLDVKKLMIGFEKYPNTNYFVVKVLNSLVTSKTKGVREKLVEAKSELERCIDTIEYTNEKSLDEVNMFLKIFYQLEMVKTAQFTLKKFIESILKELKTEPMLLCDVLQMKELKEFHIPTNESTKSLPVVTLQMIEYLADKIQTIDSVITEEMDKENLNIRQGLFDVLYSGYFGSLSGEVKDIELIKKVISLRENKNTTIDFVVREFDVRVYTNTLVQDSEELHTKIENILVETTKNRRILESVQVEALSPNIGFYEATQPRLNKVWKNETRTLDCEIKGEIFGGINQRVFDLILRQGRPDEEDNVTGGLLDQEAIDAIAHLFDAPTGGISVAQSDTDNMTRQPAPTPNPRRHPIGEENTQIREGREGVEDRGERTVHGDNLEMLRNQLQQLVIELNINDPHIHEQINNAHTIEDIENIHLFGDDNEGIRRDLGNLPEFLFNNGEGVFGAHENQQNELNTNHPVEGDLPHFHVIPPQNNDGILPLPVQPQEEQHTEQVEETSALNNEAQPPQQNQQTEQIHAVDDGTLFLNNIQLQDSQQNDNVDEQVNTQQRAQEETQQQQNVAPQQQSTTQPTTQSDNTSLPPVTSQQQQQPVTQTIDELRNNLPTEIDRTTFMALPQDIQNGILEGYIEQHGSVYLRQNSHEEESEDVTDNGLGDVLNEENSQSETPQETQQNAQPTQSTENVTPQANAPQQPENTENAHENIELPPDVDRETFFDLPQEIRTEILEEFRRQQAQQQQQQNNGSNTTTQNTQQNVTQNQPAAHPQRQESTVDFIYDLDPLLREDILRNADDAMMQLLPEDLRNEARDLQRDGTRYGPINDGGYTPHSSDDEDDLDEDNGHFNVFQVAHDVVEVHSNINALPALCHLFLSSNDTIANIALNKIVFLFEKFNAETSAEYVNYVVVIFQKVLLPLVQQDSIEESKVEKVLKLILLLLYHRRDFNMSSLTMMMYVQPIVGYIFEEKYHMSPFILHLVGAAFCQLLLICQISGKEKIYLTLDRNEFARLVCSLSESYGVFSDYSIKQSISTLFVNEGTQSVIKNILKDQFEYITTKENYEENDLKVILSFCQCVNVSSERNEKTIAPLLTDFKGIMTENVMKVFETILKNKKNERKILLEIIYSFLNYNVIVDPSILKGNKQIDQFLDKYKELVEKIIRIEPEKMKTSFVLLSRYPKFLTFEAKAEVFRKRMRKEHKKYARRGFYISVHRNNIFQDSFSQLMFATNEDLKGKLKVKFVGEQGIDMGGLRKEWLRVIAESMFNPDYLLFRPTDDGQFQANPASELYSDIELYKFIGRVVGKTVYDGEFLDVNFTKSIYKQLLQQEITLSDMESVDQQYYKNLKWVLENSVEDLDMKFCYEHEEFGRKIVDDLKPNGRNIDVTDENKHEYVKLLVDYKLSKSVKKQIDLFKEGFFSVIPFDAISYFYDTELELLISGMPEIDGTDLKNNTLYRGYRESDKVIEWFWNVFGEMEQRQKVLFVQFVTGSSKVPLGGFKNLSGNSGPMPFTIQRVDRLEALPVAHTCFNTLDLPCYESFETLRDKLMMAISECNQGFGMA</sequence>
<evidence type="ECO:0000256" key="6">
    <source>
        <dbReference type="PROSITE-ProRule" id="PRU00104"/>
    </source>
</evidence>
<dbReference type="InterPro" id="IPR000569">
    <property type="entry name" value="HECT_dom"/>
</dbReference>
<dbReference type="Gene3D" id="3.90.1750.10">
    <property type="entry name" value="Hect, E3 ligase catalytic domains"/>
    <property type="match status" value="1"/>
</dbReference>
<dbReference type="CDD" id="cd00078">
    <property type="entry name" value="HECTc"/>
    <property type="match status" value="1"/>
</dbReference>
<dbReference type="GO" id="GO:0005737">
    <property type="term" value="C:cytoplasm"/>
    <property type="evidence" value="ECO:0007669"/>
    <property type="project" value="TreeGrafter"/>
</dbReference>
<dbReference type="InterPro" id="IPR035983">
    <property type="entry name" value="Hect_E3_ubiquitin_ligase"/>
</dbReference>
<dbReference type="GO" id="GO:0061630">
    <property type="term" value="F:ubiquitin protein ligase activity"/>
    <property type="evidence" value="ECO:0007669"/>
    <property type="project" value="UniProtKB-EC"/>
</dbReference>
<dbReference type="SMART" id="SM00119">
    <property type="entry name" value="HECTc"/>
    <property type="match status" value="1"/>
</dbReference>
<feature type="domain" description="HECT" evidence="8">
    <location>
        <begin position="2278"/>
        <end position="2608"/>
    </location>
</feature>
<evidence type="ECO:0000256" key="4">
    <source>
        <dbReference type="ARBA" id="ARBA00022679"/>
    </source>
</evidence>
<dbReference type="RefSeq" id="XP_004254771.1">
    <property type="nucleotide sequence ID" value="XM_004254723.1"/>
</dbReference>
<feature type="compositionally biased region" description="Basic and acidic residues" evidence="7">
    <location>
        <begin position="1409"/>
        <end position="1429"/>
    </location>
</feature>
<dbReference type="EC" id="2.3.2.26" evidence="3"/>
<feature type="compositionally biased region" description="Low complexity" evidence="7">
    <location>
        <begin position="1605"/>
        <end position="1651"/>
    </location>
</feature>
<accession>A0A0A1U7P7</accession>
<dbReference type="Gene3D" id="6.10.250.1630">
    <property type="match status" value="1"/>
</dbReference>
<feature type="compositionally biased region" description="Polar residues" evidence="7">
    <location>
        <begin position="1717"/>
        <end position="1754"/>
    </location>
</feature>
<evidence type="ECO:0000313" key="9">
    <source>
        <dbReference type="EMBL" id="ELP88000.1"/>
    </source>
</evidence>
<keyword evidence="4" id="KW-0808">Transferase</keyword>
<dbReference type="FunFam" id="3.30.2410.10:FF:000009">
    <property type="entry name" value="Probable E3 ubiquitin-protein ligase HECTD2"/>
    <property type="match status" value="1"/>
</dbReference>
<comment type="pathway">
    <text evidence="2">Protein modification; protein ubiquitination.</text>
</comment>
<dbReference type="VEuPathDB" id="AmoebaDB:EIN_419290"/>
<protein>
    <recommendedName>
        <fullName evidence="3">HECT-type E3 ubiquitin transferase</fullName>
        <ecNumber evidence="3">2.3.2.26</ecNumber>
    </recommendedName>
</protein>
<gene>
    <name evidence="9" type="ORF">EIN_419290</name>
</gene>
<feature type="compositionally biased region" description="Basic and acidic residues" evidence="7">
    <location>
        <begin position="1755"/>
        <end position="1769"/>
    </location>
</feature>
<dbReference type="GO" id="GO:0006511">
    <property type="term" value="P:ubiquitin-dependent protein catabolic process"/>
    <property type="evidence" value="ECO:0007669"/>
    <property type="project" value="TreeGrafter"/>
</dbReference>
<dbReference type="OrthoDB" id="8068875at2759"/>
<keyword evidence="9" id="KW-0436">Ligase</keyword>
<dbReference type="Gene3D" id="3.30.2410.10">
    <property type="entry name" value="Hect, E3 ligase catalytic domain"/>
    <property type="match status" value="1"/>
</dbReference>
<dbReference type="GeneID" id="14886981"/>
<evidence type="ECO:0000256" key="7">
    <source>
        <dbReference type="SAM" id="MobiDB-lite"/>
    </source>
</evidence>
<feature type="compositionally biased region" description="Low complexity" evidence="7">
    <location>
        <begin position="1790"/>
        <end position="1817"/>
    </location>
</feature>
<evidence type="ECO:0000313" key="10">
    <source>
        <dbReference type="Proteomes" id="UP000014680"/>
    </source>
</evidence>
<dbReference type="InterPro" id="IPR050409">
    <property type="entry name" value="E3_ubiq-protein_ligase"/>
</dbReference>
<dbReference type="EMBL" id="KB206772">
    <property type="protein sequence ID" value="ELP88000.1"/>
    <property type="molecule type" value="Genomic_DNA"/>
</dbReference>